<reference evidence="4" key="1">
    <citation type="submission" date="2020-07" db="EMBL/GenBank/DDBJ databases">
        <authorList>
            <person name="Lin J."/>
        </authorList>
    </citation>
    <scope>NUCLEOTIDE SEQUENCE</scope>
</reference>
<dbReference type="InterPro" id="IPR011009">
    <property type="entry name" value="Kinase-like_dom_sf"/>
</dbReference>
<name>A0A6V7QWJ3_ANACO</name>
<dbReference type="InterPro" id="IPR000403">
    <property type="entry name" value="PI3/4_kinase_cat_dom"/>
</dbReference>
<organism evidence="4">
    <name type="scientific">Ananas comosus var. bracteatus</name>
    <name type="common">red pineapple</name>
    <dbReference type="NCBI Taxonomy" id="296719"/>
    <lineage>
        <taxon>Eukaryota</taxon>
        <taxon>Viridiplantae</taxon>
        <taxon>Streptophyta</taxon>
        <taxon>Embryophyta</taxon>
        <taxon>Tracheophyta</taxon>
        <taxon>Spermatophyta</taxon>
        <taxon>Magnoliopsida</taxon>
        <taxon>Liliopsida</taxon>
        <taxon>Poales</taxon>
        <taxon>Bromeliaceae</taxon>
        <taxon>Bromelioideae</taxon>
        <taxon>Ananas</taxon>
    </lineage>
</organism>
<dbReference type="PANTHER" id="PTHR11139:SF71">
    <property type="entry name" value="SERINE_THREONINE-PROTEIN KINASE SMG1"/>
    <property type="match status" value="1"/>
</dbReference>
<dbReference type="Gene3D" id="3.30.1010.10">
    <property type="entry name" value="Phosphatidylinositol 3-kinase Catalytic Subunit, Chain A, domain 4"/>
    <property type="match status" value="1"/>
</dbReference>
<dbReference type="InterPro" id="IPR050517">
    <property type="entry name" value="DDR_Repair_Kinase"/>
</dbReference>
<evidence type="ECO:0000256" key="2">
    <source>
        <dbReference type="ARBA" id="ARBA00022777"/>
    </source>
</evidence>
<dbReference type="PANTHER" id="PTHR11139">
    <property type="entry name" value="ATAXIA TELANGIECTASIA MUTATED ATM -RELATED"/>
    <property type="match status" value="1"/>
</dbReference>
<dbReference type="SUPFAM" id="SSF56112">
    <property type="entry name" value="Protein kinase-like (PK-like)"/>
    <property type="match status" value="1"/>
</dbReference>
<dbReference type="GO" id="GO:0000184">
    <property type="term" value="P:nuclear-transcribed mRNA catabolic process, nonsense-mediated decay"/>
    <property type="evidence" value="ECO:0007669"/>
    <property type="project" value="InterPro"/>
</dbReference>
<dbReference type="Pfam" id="PF00454">
    <property type="entry name" value="PI3_PI4_kinase"/>
    <property type="match status" value="1"/>
</dbReference>
<keyword evidence="2" id="KW-0418">Kinase</keyword>
<dbReference type="InterPro" id="IPR018936">
    <property type="entry name" value="PI3/4_kinase_CS"/>
</dbReference>
<dbReference type="Gene3D" id="1.10.1070.11">
    <property type="entry name" value="Phosphatidylinositol 3-/4-kinase, catalytic domain"/>
    <property type="match status" value="1"/>
</dbReference>
<dbReference type="FunFam" id="1.10.1070.11:FF:000023">
    <property type="entry name" value="serine/threonine-protein kinase SMG1 isoform X1"/>
    <property type="match status" value="1"/>
</dbReference>
<dbReference type="SMART" id="SM00146">
    <property type="entry name" value="PI3Kc"/>
    <property type="match status" value="1"/>
</dbReference>
<dbReference type="InterPro" id="IPR039414">
    <property type="entry name" value="SMG1_PIKKc"/>
</dbReference>
<feature type="domain" description="PI3K/PI4K catalytic" evidence="3">
    <location>
        <begin position="562"/>
        <end position="902"/>
    </location>
</feature>
<evidence type="ECO:0000256" key="1">
    <source>
        <dbReference type="ARBA" id="ARBA00022679"/>
    </source>
</evidence>
<proteinExistence type="predicted"/>
<dbReference type="InterPro" id="IPR036940">
    <property type="entry name" value="PI3/4_kinase_cat_sf"/>
</dbReference>
<dbReference type="GO" id="GO:0004674">
    <property type="term" value="F:protein serine/threonine kinase activity"/>
    <property type="evidence" value="ECO:0007669"/>
    <property type="project" value="InterPro"/>
</dbReference>
<dbReference type="GO" id="GO:0005634">
    <property type="term" value="C:nucleus"/>
    <property type="evidence" value="ECO:0007669"/>
    <property type="project" value="TreeGrafter"/>
</dbReference>
<keyword evidence="1" id="KW-0808">Transferase</keyword>
<dbReference type="FunFam" id="3.30.1010.10:FF:000029">
    <property type="entry name" value="Serine/threonine-protein kinase SMG1"/>
    <property type="match status" value="1"/>
</dbReference>
<evidence type="ECO:0000259" key="3">
    <source>
        <dbReference type="PROSITE" id="PS50290"/>
    </source>
</evidence>
<gene>
    <name evidence="4" type="ORF">CB5_LOCUS30841</name>
</gene>
<dbReference type="PROSITE" id="PS00916">
    <property type="entry name" value="PI3_4_KINASE_2"/>
    <property type="match status" value="1"/>
</dbReference>
<dbReference type="CDD" id="cd05170">
    <property type="entry name" value="PIKKc_SMG1"/>
    <property type="match status" value="1"/>
</dbReference>
<sequence length="1581" mass="176440">MLANRMIHYLMNHPLTCSQEMYKELLDLNTQYESILLKHAEGKDEEALTDLWTFVSPNLLSATTKASGAGALLKAKACLKLSTWLGQMSSNMNSSNILSKICEDYSADVRDSISHATSKPLSSDGGLVSNFKYNATLQEIVGTAINASCVLCPTMGKSWLAYASWCFSQAKSFLSLPPSSTISPTLQAEITSESYRLTKDELSKVESILKKIYYGDKHAQSVGDVGATSFESNISPEREILVNSLVEQAAHLIEAAAGAPGFESYEVGGPSAALSSQLLVLLCTNGALEKDIVLPLVDELIGIWWSLRRRRVLLFGNAAHGYFQYLSHSKHSNLVFQRFRYCPGRRSYRNFLLARLAPRERSQKTIRRNIDDVRQAIPCSIVYPTLVDLNAYEGNPPRSFSAYWIICTLQDLHSDVIRRLNVLKEETARVAANPTLTLAEKNKINAAKYSAMMAPIIVALERRMASTSREPRTSHETWFHKEYTEQLKSAILGLKTPPASATTLADVWRPFEAIAASLYTHQRKSFISLSEVAPQLARLATSDIPMPGLEKQVSKIVTISSFCDQMTILSTKTKPKKLVLMGSDGLKYTYLLKGREDLRLDARIMQLLEAVNSFLYSSGDAYSRSLSIRYYSVTPISGRAGLIQWVNNATSIYSVYKSWQKRMQLAQLSAVGAINLNNPLPPVPRPSDMFYGKIIPALKEKGIKRVISRRDWPLEVKRKVLLELMKETPKQLLWQEMWCASEGFKSFNLKTKRFSGSVAAMSMMGHILGLGDRHLDNILMDFFSGEVVHIDYNICFDKGKKLKIPEIVPFRLTQTIEAALGLTGIEGTFRANCETVMTVLKKNKDIILMLLEVFVWDPLIEWTRGNNQDEAAIAGEEKKGMELAVSLSLFSSRVQEIRVPLQEHHDLLLSTLPAAESALKGFLDVLNQYEIISAIFYHADKERSSLMQLETSAKSIVAEATSLAEKCRASCELHTHGLAQAKAVAAEEVQELALWVDQHARVLDALRDGALPGAQKQLSSSEEALSLTSAVLVSGVPLTIVPEPTQVQCYDMDKEIFHLMTELENGLCSGIEALHEYALTLQRVLPINYMATTPVSGWAQVLQLSVNNLSADVLAIAKRRAVDLVAKAQGEGLDLVQQRHQDLFYKMESYIEEIKKLDGNCSQLVNSIGSDNEAQSKELLLSSFMKYMQPSGHSKNGDDTEEKRENILFILGMAMSELYRHVVAKVIAISNKSVGTGIGGHQPDLATSIHEFDEQIERCVLIMRFAREVEEATGKCLPSTIADNKFVSGNWITTFQALLQSGTHLIEQMTEVVLPEIIRSVISHNSEVMEAFGSLSQIRGSIDTALEKIVQVELERASLVELEKSYFVKVGAITEQQIALEEAAVQGRDHLSWEEAEELASQEEACRAQLDQLHQSWSKRDVRASSLSKIETSVMNSLASSEQYFASLISIKQEGDSYMTRSKALLATLTKPFMDMEPIDLLLSSYSSLRQSLNEASFNLSDLVSSGYSPSELLWALASLLKHRSFFIWKVIVVDSVLDLCMHEISSSVDHNFSFDQLYNSLRKKLVRHLREQIRCYLKRE</sequence>
<dbReference type="EMBL" id="CAJEUB010000057">
    <property type="protein sequence ID" value="CAD1847630.1"/>
    <property type="molecule type" value="Genomic_DNA"/>
</dbReference>
<dbReference type="PROSITE" id="PS50290">
    <property type="entry name" value="PI3_4_KINASE_3"/>
    <property type="match status" value="1"/>
</dbReference>
<evidence type="ECO:0000313" key="4">
    <source>
        <dbReference type="EMBL" id="CAD1847630.1"/>
    </source>
</evidence>
<accession>A0A6V7QWJ3</accession>
<protein>
    <recommendedName>
        <fullName evidence="3">PI3K/PI4K catalytic domain-containing protein</fullName>
    </recommendedName>
</protein>